<feature type="compositionally biased region" description="Polar residues" evidence="6">
    <location>
        <begin position="215"/>
        <end position="228"/>
    </location>
</feature>
<comment type="subcellular location">
    <subcellularLocation>
        <location evidence="1">Nucleus</location>
    </subcellularLocation>
</comment>
<reference evidence="8" key="2">
    <citation type="journal article" date="2023" name="IMA Fungus">
        <title>Comparative genomic study of the Penicillium genus elucidates a diverse pangenome and 15 lateral gene transfer events.</title>
        <authorList>
            <person name="Petersen C."/>
            <person name="Sorensen T."/>
            <person name="Nielsen M.R."/>
            <person name="Sondergaard T.E."/>
            <person name="Sorensen J.L."/>
            <person name="Fitzpatrick D.A."/>
            <person name="Frisvad J.C."/>
            <person name="Nielsen K.L."/>
        </authorList>
    </citation>
    <scope>NUCLEOTIDE SEQUENCE</scope>
    <source>
        <strain evidence="8">IBT 20477</strain>
    </source>
</reference>
<evidence type="ECO:0000256" key="4">
    <source>
        <dbReference type="ARBA" id="ARBA00023242"/>
    </source>
</evidence>
<dbReference type="PANTHER" id="PTHR10015">
    <property type="entry name" value="HEAT SHOCK TRANSCRIPTION FACTOR"/>
    <property type="match status" value="1"/>
</dbReference>
<evidence type="ECO:0000256" key="3">
    <source>
        <dbReference type="ARBA" id="ARBA00023125"/>
    </source>
</evidence>
<dbReference type="Pfam" id="PF00447">
    <property type="entry name" value="HSF_DNA-bind"/>
    <property type="match status" value="1"/>
</dbReference>
<dbReference type="GO" id="GO:0043565">
    <property type="term" value="F:sequence-specific DNA binding"/>
    <property type="evidence" value="ECO:0007669"/>
    <property type="project" value="InterPro"/>
</dbReference>
<evidence type="ECO:0000313" key="8">
    <source>
        <dbReference type="EMBL" id="KAJ5202921.1"/>
    </source>
</evidence>
<dbReference type="Proteomes" id="UP001150942">
    <property type="component" value="Unassembled WGS sequence"/>
</dbReference>
<feature type="compositionally biased region" description="Basic residues" evidence="6">
    <location>
        <begin position="403"/>
        <end position="419"/>
    </location>
</feature>
<dbReference type="InterPro" id="IPR000232">
    <property type="entry name" value="HSF_DNA-bd"/>
</dbReference>
<organism evidence="8 9">
    <name type="scientific">Penicillium cf. viridicatum</name>
    <dbReference type="NCBI Taxonomy" id="2972119"/>
    <lineage>
        <taxon>Eukaryota</taxon>
        <taxon>Fungi</taxon>
        <taxon>Dikarya</taxon>
        <taxon>Ascomycota</taxon>
        <taxon>Pezizomycotina</taxon>
        <taxon>Eurotiomycetes</taxon>
        <taxon>Eurotiomycetidae</taxon>
        <taxon>Eurotiales</taxon>
        <taxon>Aspergillaceae</taxon>
        <taxon>Penicillium</taxon>
    </lineage>
</organism>
<dbReference type="EMBL" id="JAPQKQ010000003">
    <property type="protein sequence ID" value="KAJ5202921.1"/>
    <property type="molecule type" value="Genomic_DNA"/>
</dbReference>
<keyword evidence="9" id="KW-1185">Reference proteome</keyword>
<evidence type="ECO:0000313" key="9">
    <source>
        <dbReference type="Proteomes" id="UP001150942"/>
    </source>
</evidence>
<dbReference type="InterPro" id="IPR036388">
    <property type="entry name" value="WH-like_DNA-bd_sf"/>
</dbReference>
<dbReference type="PANTHER" id="PTHR10015:SF427">
    <property type="entry name" value="HEAT SHOCK FACTOR PROTEIN"/>
    <property type="match status" value="1"/>
</dbReference>
<name>A0A9W9MKA5_9EURO</name>
<proteinExistence type="inferred from homology"/>
<dbReference type="OrthoDB" id="4360491at2759"/>
<evidence type="ECO:0000259" key="7">
    <source>
        <dbReference type="SMART" id="SM00415"/>
    </source>
</evidence>
<sequence>MMTTPFNEVAGDGTCQTIDKIVNNFISQHHDKSLSPLRLANISISEFSTALSNYLSVLNEGGSIAFGRGEDLTSKSLSKSLESLFSITTPSVREGPPLTWTRLVLFAGPQFEGPAQLKVGNSSVELSENNLKLLRSGRPWRFLFPWPDKDDYKKELQSNDTVLQELVDARQTIGEVLEQISLVTRRLRNHRDLISRLSENTQYANHRGVLPFDGAQSSVPNKGFSSPVAQAEHKSSSYRDSPSTPTTVQYPSNDQTDQLLVEEPNDPALPEGTIARNNLQRDGSLPKESARPGFRLHASDFIQSLSEILDDPMNRDAIRWSENGQTVYVALESKFPPHILKKLSTKSHQSLVRRLYYFGFHKTGGAFHHECFSRGQPSSIGPNQEMSHSPSRPSSLGNSASQRRPRYKVIKRKRVRESV</sequence>
<evidence type="ECO:0000256" key="2">
    <source>
        <dbReference type="ARBA" id="ARBA00006403"/>
    </source>
</evidence>
<protein>
    <recommendedName>
        <fullName evidence="7">HSF-type DNA-binding domain-containing protein</fullName>
    </recommendedName>
</protein>
<dbReference type="SUPFAM" id="SSF46785">
    <property type="entry name" value="Winged helix' DNA-binding domain"/>
    <property type="match status" value="1"/>
</dbReference>
<gene>
    <name evidence="8" type="ORF">N7449_005000</name>
</gene>
<comment type="similarity">
    <text evidence="2 5">Belongs to the HSF family.</text>
</comment>
<accession>A0A9W9MKA5</accession>
<feature type="domain" description="HSF-type DNA-binding" evidence="7">
    <location>
        <begin position="297"/>
        <end position="388"/>
    </location>
</feature>
<evidence type="ECO:0000256" key="6">
    <source>
        <dbReference type="SAM" id="MobiDB-lite"/>
    </source>
</evidence>
<keyword evidence="3" id="KW-0238">DNA-binding</keyword>
<evidence type="ECO:0000256" key="1">
    <source>
        <dbReference type="ARBA" id="ARBA00004123"/>
    </source>
</evidence>
<dbReference type="SMART" id="SM00415">
    <property type="entry name" value="HSF"/>
    <property type="match status" value="1"/>
</dbReference>
<dbReference type="Gene3D" id="1.10.10.10">
    <property type="entry name" value="Winged helix-like DNA-binding domain superfamily/Winged helix DNA-binding domain"/>
    <property type="match status" value="1"/>
</dbReference>
<reference evidence="8" key="1">
    <citation type="submission" date="2022-11" db="EMBL/GenBank/DDBJ databases">
        <authorList>
            <person name="Petersen C."/>
        </authorList>
    </citation>
    <scope>NUCLEOTIDE SEQUENCE</scope>
    <source>
        <strain evidence="8">IBT 20477</strain>
    </source>
</reference>
<dbReference type="GO" id="GO:0005634">
    <property type="term" value="C:nucleus"/>
    <property type="evidence" value="ECO:0007669"/>
    <property type="project" value="UniProtKB-SubCell"/>
</dbReference>
<evidence type="ECO:0000256" key="5">
    <source>
        <dbReference type="RuleBase" id="RU004020"/>
    </source>
</evidence>
<comment type="caution">
    <text evidence="8">The sequence shown here is derived from an EMBL/GenBank/DDBJ whole genome shotgun (WGS) entry which is preliminary data.</text>
</comment>
<dbReference type="GO" id="GO:0003700">
    <property type="term" value="F:DNA-binding transcription factor activity"/>
    <property type="evidence" value="ECO:0007669"/>
    <property type="project" value="InterPro"/>
</dbReference>
<dbReference type="InterPro" id="IPR036390">
    <property type="entry name" value="WH_DNA-bd_sf"/>
</dbReference>
<feature type="compositionally biased region" description="Polar residues" evidence="6">
    <location>
        <begin position="238"/>
        <end position="258"/>
    </location>
</feature>
<feature type="region of interest" description="Disordered" evidence="6">
    <location>
        <begin position="211"/>
        <end position="292"/>
    </location>
</feature>
<keyword evidence="4" id="KW-0539">Nucleus</keyword>
<feature type="compositionally biased region" description="Polar residues" evidence="6">
    <location>
        <begin position="375"/>
        <end position="402"/>
    </location>
</feature>
<feature type="region of interest" description="Disordered" evidence="6">
    <location>
        <begin position="373"/>
        <end position="419"/>
    </location>
</feature>
<dbReference type="AlphaFoldDB" id="A0A9W9MKA5"/>